<proteinExistence type="predicted"/>
<keyword evidence="2" id="KW-1185">Reference proteome</keyword>
<gene>
    <name evidence="1" type="ORF">CLPUN_08270</name>
</gene>
<dbReference type="EMBL" id="LZZM01000048">
    <property type="protein sequence ID" value="OOM81821.1"/>
    <property type="molecule type" value="Genomic_DNA"/>
</dbReference>
<name>A0A1S8TVT1_9CLOT</name>
<sequence length="43" mass="4902">MRLLIIFAFYGSYYVKVFIQSKSGIKTDQMASGSKTIKLLLLK</sequence>
<evidence type="ECO:0000313" key="1">
    <source>
        <dbReference type="EMBL" id="OOM81821.1"/>
    </source>
</evidence>
<organism evidence="1 2">
    <name type="scientific">Clostridium puniceum</name>
    <dbReference type="NCBI Taxonomy" id="29367"/>
    <lineage>
        <taxon>Bacteria</taxon>
        <taxon>Bacillati</taxon>
        <taxon>Bacillota</taxon>
        <taxon>Clostridia</taxon>
        <taxon>Eubacteriales</taxon>
        <taxon>Clostridiaceae</taxon>
        <taxon>Clostridium</taxon>
    </lineage>
</organism>
<reference evidence="1 2" key="1">
    <citation type="submission" date="2016-05" db="EMBL/GenBank/DDBJ databases">
        <title>Microbial solvent formation.</title>
        <authorList>
            <person name="Poehlein A."/>
            <person name="Montoya Solano J.D."/>
            <person name="Flitsch S."/>
            <person name="Krabben P."/>
            <person name="Duerre P."/>
            <person name="Daniel R."/>
        </authorList>
    </citation>
    <scope>NUCLEOTIDE SEQUENCE [LARGE SCALE GENOMIC DNA]</scope>
    <source>
        <strain evidence="1 2">DSM 2619</strain>
    </source>
</reference>
<comment type="caution">
    <text evidence="1">The sequence shown here is derived from an EMBL/GenBank/DDBJ whole genome shotgun (WGS) entry which is preliminary data.</text>
</comment>
<dbReference type="Proteomes" id="UP000190890">
    <property type="component" value="Unassembled WGS sequence"/>
</dbReference>
<evidence type="ECO:0000313" key="2">
    <source>
        <dbReference type="Proteomes" id="UP000190890"/>
    </source>
</evidence>
<dbReference type="RefSeq" id="WP_278281600.1">
    <property type="nucleotide sequence ID" value="NZ_LZZM01000048.1"/>
</dbReference>
<dbReference type="AlphaFoldDB" id="A0A1S8TVT1"/>
<protein>
    <submittedName>
        <fullName evidence="1">Uncharacterized protein</fullName>
    </submittedName>
</protein>
<accession>A0A1S8TVT1</accession>